<evidence type="ECO:0000259" key="7">
    <source>
        <dbReference type="PROSITE" id="PS50135"/>
    </source>
</evidence>
<sequence>MWSEENGQKKWVCHVKAAFEDGTSRRYKIEAPEQGRFFALHSRTAEVVGNNHIHLEYRDEEGDMILITTDHELDEALEVLTPVNCRDVPLLKLNVTLDKSSNEAAIEMERMTEDRASIGTNTAEEAEEVNARRAEERLTVDGFKNMLEALKLDCGQFLEQYKVEGEAALLRAATPAQTNNAVHLNIVCDGCEMVNIRGSRFKCLVCDDYDLCEKCCFKGMHDEHAMMRIPNPKETEIPWGMSVGGQAGLVRKAMRDSGLGRLNTPKENGQAKENEQQQQQQQPRLVNLNYMGEDIAKIELPNLPLNSKEMQQTIQNGFAMLSGIGEKVQQALQNLGLDVSYDIELEESEKKTEDKKEKESDYAEDDMEAATGDDEEVTEETDKKRREENRQNVADDKKEKETDKDKDETQPLNQPNNKFDYSQTAFGWMPTPKKKEQTLPTQKESSSARTRPRTTAEKRDRYADWPEAPDFGFEPPHRRRFFGNEKFGSDRNEHGASPDRYDYEERHTNRYSAPAWGTRFGSARFPDPINRAAAPPPRCNATWNGNGFPRPVLQGAFGRDFGFSPMGRRDPYEFLSNAFETAKAKAEEKQKKMAEKMKQSKSKAEEKSSERVNDIRKYMEGLKKAHKIAKTNSRKMSAETAAESRPPPPPYGFFLPQDFNAPTPNVVAPSTPDQDMSMDDEFSTQMESIRKRMEELEEQRKQLHEKKKEMVQAAKQAKSPSSSLSQMHAMDKTAELMALSTNTAIEPEAEAKTELKEIKKEEVEQNSMSSSHSSGHGDFQLYDEAADYVSDSSADDGLEIINQTETPGLSSDPFTVIQLVAMGFPRQAVLDVYELYEDNIEKCLDALTNSPLHEGIVYPSLD</sequence>
<evidence type="ECO:0000256" key="1">
    <source>
        <dbReference type="ARBA" id="ARBA00022723"/>
    </source>
</evidence>
<dbReference type="InterPro" id="IPR052260">
    <property type="entry name" value="Autophagy_Rcpt_SigReg"/>
</dbReference>
<evidence type="ECO:0000256" key="5">
    <source>
        <dbReference type="SAM" id="MobiDB-lite"/>
    </source>
</evidence>
<dbReference type="SUPFAM" id="SSF57850">
    <property type="entry name" value="RING/U-box"/>
    <property type="match status" value="1"/>
</dbReference>
<feature type="compositionally biased region" description="Basic and acidic residues" evidence="5">
    <location>
        <begin position="380"/>
        <end position="409"/>
    </location>
</feature>
<dbReference type="SUPFAM" id="SSF54277">
    <property type="entry name" value="CAD &amp; PB1 domains"/>
    <property type="match status" value="1"/>
</dbReference>
<dbReference type="STRING" id="2018661.A0A2A2JB38"/>
<dbReference type="AlphaFoldDB" id="A0A2A2JB38"/>
<name>A0A2A2JB38_9BILA</name>
<feature type="domain" description="PB1" evidence="8">
    <location>
        <begin position="12"/>
        <end position="85"/>
    </location>
</feature>
<dbReference type="PROSITE" id="PS50135">
    <property type="entry name" value="ZF_ZZ_2"/>
    <property type="match status" value="1"/>
</dbReference>
<dbReference type="EMBL" id="LIAE01010551">
    <property type="protein sequence ID" value="PAV58956.1"/>
    <property type="molecule type" value="Genomic_DNA"/>
</dbReference>
<feature type="region of interest" description="Disordered" evidence="5">
    <location>
        <begin position="585"/>
        <end position="614"/>
    </location>
</feature>
<dbReference type="Gene3D" id="3.10.20.90">
    <property type="entry name" value="Phosphatidylinositol 3-kinase Catalytic Subunit, Chain A, domain 1"/>
    <property type="match status" value="1"/>
</dbReference>
<evidence type="ECO:0008006" key="11">
    <source>
        <dbReference type="Google" id="ProtNLM"/>
    </source>
</evidence>
<dbReference type="GO" id="GO:0035973">
    <property type="term" value="P:aggrephagy"/>
    <property type="evidence" value="ECO:0007669"/>
    <property type="project" value="TreeGrafter"/>
</dbReference>
<dbReference type="GO" id="GO:0044753">
    <property type="term" value="C:amphisome"/>
    <property type="evidence" value="ECO:0007669"/>
    <property type="project" value="TreeGrafter"/>
</dbReference>
<keyword evidence="2 4" id="KW-0863">Zinc-finger</keyword>
<protein>
    <recommendedName>
        <fullName evidence="11">ZZ-type domain-containing protein</fullName>
    </recommendedName>
</protein>
<dbReference type="Proteomes" id="UP000218231">
    <property type="component" value="Unassembled WGS sequence"/>
</dbReference>
<feature type="compositionally biased region" description="Basic and acidic residues" evidence="5">
    <location>
        <begin position="348"/>
        <end position="361"/>
    </location>
</feature>
<dbReference type="InterPro" id="IPR009060">
    <property type="entry name" value="UBA-like_sf"/>
</dbReference>
<dbReference type="GO" id="GO:0005080">
    <property type="term" value="F:protein kinase C binding"/>
    <property type="evidence" value="ECO:0007669"/>
    <property type="project" value="TreeGrafter"/>
</dbReference>
<dbReference type="InterPro" id="IPR000270">
    <property type="entry name" value="PB1_dom"/>
</dbReference>
<dbReference type="InterPro" id="IPR015940">
    <property type="entry name" value="UBA"/>
</dbReference>
<dbReference type="InterPro" id="IPR000433">
    <property type="entry name" value="Znf_ZZ"/>
</dbReference>
<keyword evidence="10" id="KW-1185">Reference proteome</keyword>
<evidence type="ECO:0000256" key="2">
    <source>
        <dbReference type="ARBA" id="ARBA00022771"/>
    </source>
</evidence>
<keyword evidence="1" id="KW-0479">Metal-binding</keyword>
<reference evidence="9 10" key="1">
    <citation type="journal article" date="2017" name="Curr. Biol.">
        <title>Genome architecture and evolution of a unichromosomal asexual nematode.</title>
        <authorList>
            <person name="Fradin H."/>
            <person name="Zegar C."/>
            <person name="Gutwein M."/>
            <person name="Lucas J."/>
            <person name="Kovtun M."/>
            <person name="Corcoran D."/>
            <person name="Baugh L.R."/>
            <person name="Kiontke K."/>
            <person name="Gunsalus K."/>
            <person name="Fitch D.H."/>
            <person name="Piano F."/>
        </authorList>
    </citation>
    <scope>NUCLEOTIDE SEQUENCE [LARGE SCALE GENOMIC DNA]</scope>
    <source>
        <strain evidence="9">PF1309</strain>
    </source>
</reference>
<dbReference type="InterPro" id="IPR043145">
    <property type="entry name" value="Znf_ZZ_sf"/>
</dbReference>
<dbReference type="Pfam" id="PF00569">
    <property type="entry name" value="ZZ"/>
    <property type="match status" value="1"/>
</dbReference>
<feature type="compositionally biased region" description="Basic and acidic residues" evidence="5">
    <location>
        <begin position="699"/>
        <end position="710"/>
    </location>
</feature>
<feature type="compositionally biased region" description="Basic and acidic residues" evidence="5">
    <location>
        <begin position="454"/>
        <end position="464"/>
    </location>
</feature>
<dbReference type="CDD" id="cd02340">
    <property type="entry name" value="ZZ_NBR1_like"/>
    <property type="match status" value="1"/>
</dbReference>
<dbReference type="SMART" id="SM00666">
    <property type="entry name" value="PB1"/>
    <property type="match status" value="1"/>
</dbReference>
<feature type="region of interest" description="Disordered" evidence="5">
    <location>
        <begin position="259"/>
        <end position="282"/>
    </location>
</feature>
<organism evidence="9 10">
    <name type="scientific">Diploscapter pachys</name>
    <dbReference type="NCBI Taxonomy" id="2018661"/>
    <lineage>
        <taxon>Eukaryota</taxon>
        <taxon>Metazoa</taxon>
        <taxon>Ecdysozoa</taxon>
        <taxon>Nematoda</taxon>
        <taxon>Chromadorea</taxon>
        <taxon>Rhabditida</taxon>
        <taxon>Rhabditina</taxon>
        <taxon>Rhabditomorpha</taxon>
        <taxon>Rhabditoidea</taxon>
        <taxon>Rhabditidae</taxon>
        <taxon>Diploscapter</taxon>
    </lineage>
</organism>
<dbReference type="SMART" id="SM00291">
    <property type="entry name" value="ZnF_ZZ"/>
    <property type="match status" value="1"/>
</dbReference>
<dbReference type="GO" id="GO:0016235">
    <property type="term" value="C:aggresome"/>
    <property type="evidence" value="ECO:0007669"/>
    <property type="project" value="TreeGrafter"/>
</dbReference>
<evidence type="ECO:0000259" key="8">
    <source>
        <dbReference type="PROSITE" id="PS51745"/>
    </source>
</evidence>
<feature type="domain" description="ZZ-type" evidence="7">
    <location>
        <begin position="183"/>
        <end position="234"/>
    </location>
</feature>
<feature type="compositionally biased region" description="Basic and acidic residues" evidence="5">
    <location>
        <begin position="487"/>
        <end position="505"/>
    </location>
</feature>
<feature type="compositionally biased region" description="Acidic residues" evidence="5">
    <location>
        <begin position="362"/>
        <end position="379"/>
    </location>
</feature>
<evidence type="ECO:0000313" key="9">
    <source>
        <dbReference type="EMBL" id="PAV58956.1"/>
    </source>
</evidence>
<evidence type="ECO:0000313" key="10">
    <source>
        <dbReference type="Proteomes" id="UP000218231"/>
    </source>
</evidence>
<dbReference type="PANTHER" id="PTHR15090:SF0">
    <property type="entry name" value="SEQUESTOSOME-1"/>
    <property type="match status" value="1"/>
</dbReference>
<dbReference type="InterPro" id="IPR053793">
    <property type="entry name" value="PB1-like"/>
</dbReference>
<dbReference type="OrthoDB" id="2122982at2759"/>
<dbReference type="GO" id="GO:0000423">
    <property type="term" value="P:mitophagy"/>
    <property type="evidence" value="ECO:0007669"/>
    <property type="project" value="TreeGrafter"/>
</dbReference>
<feature type="domain" description="UBA" evidence="6">
    <location>
        <begin position="810"/>
        <end position="850"/>
    </location>
</feature>
<evidence type="ECO:0000256" key="4">
    <source>
        <dbReference type="PROSITE-ProRule" id="PRU00228"/>
    </source>
</evidence>
<feature type="region of interest" description="Disordered" evidence="5">
    <location>
        <begin position="699"/>
        <end position="726"/>
    </location>
</feature>
<evidence type="ECO:0000256" key="3">
    <source>
        <dbReference type="ARBA" id="ARBA00022833"/>
    </source>
</evidence>
<dbReference type="Pfam" id="PF00564">
    <property type="entry name" value="PB1"/>
    <property type="match status" value="1"/>
</dbReference>
<comment type="caution">
    <text evidence="9">The sequence shown here is derived from an EMBL/GenBank/DDBJ whole genome shotgun (WGS) entry which is preliminary data.</text>
</comment>
<accession>A0A2A2JB38</accession>
<dbReference type="SUPFAM" id="SSF46934">
    <property type="entry name" value="UBA-like"/>
    <property type="match status" value="1"/>
</dbReference>
<dbReference type="GO" id="GO:0070530">
    <property type="term" value="F:K63-linked polyubiquitin modification-dependent protein binding"/>
    <property type="evidence" value="ECO:0007669"/>
    <property type="project" value="TreeGrafter"/>
</dbReference>
<dbReference type="PANTHER" id="PTHR15090">
    <property type="entry name" value="SEQUESTOSOME 1-RELATED"/>
    <property type="match status" value="1"/>
</dbReference>
<dbReference type="GO" id="GO:0008270">
    <property type="term" value="F:zinc ion binding"/>
    <property type="evidence" value="ECO:0007669"/>
    <property type="project" value="UniProtKB-KW"/>
</dbReference>
<evidence type="ECO:0000259" key="6">
    <source>
        <dbReference type="PROSITE" id="PS50030"/>
    </source>
</evidence>
<feature type="compositionally biased region" description="Polar residues" evidence="5">
    <location>
        <begin position="410"/>
        <end position="425"/>
    </location>
</feature>
<dbReference type="PROSITE" id="PS01357">
    <property type="entry name" value="ZF_ZZ_1"/>
    <property type="match status" value="1"/>
</dbReference>
<gene>
    <name evidence="9" type="ORF">WR25_18933</name>
</gene>
<feature type="region of interest" description="Disordered" evidence="5">
    <location>
        <begin position="347"/>
        <end position="505"/>
    </location>
</feature>
<keyword evidence="3" id="KW-0862">Zinc</keyword>
<feature type="compositionally biased region" description="Low complexity" evidence="5">
    <location>
        <begin position="712"/>
        <end position="726"/>
    </location>
</feature>
<feature type="region of interest" description="Disordered" evidence="5">
    <location>
        <begin position="626"/>
        <end position="681"/>
    </location>
</feature>
<dbReference type="PROSITE" id="PS50030">
    <property type="entry name" value="UBA"/>
    <property type="match status" value="1"/>
</dbReference>
<dbReference type="PROSITE" id="PS51745">
    <property type="entry name" value="PB1"/>
    <property type="match status" value="1"/>
</dbReference>
<dbReference type="CDD" id="cd05992">
    <property type="entry name" value="PB1"/>
    <property type="match status" value="1"/>
</dbReference>
<feature type="compositionally biased region" description="Polar residues" evidence="5">
    <location>
        <begin position="438"/>
        <end position="449"/>
    </location>
</feature>
<dbReference type="Gene3D" id="3.30.60.90">
    <property type="match status" value="1"/>
</dbReference>
<dbReference type="GO" id="GO:0007032">
    <property type="term" value="P:endosome organization"/>
    <property type="evidence" value="ECO:0007669"/>
    <property type="project" value="TreeGrafter"/>
</dbReference>
<proteinExistence type="predicted"/>